<dbReference type="SUPFAM" id="SSF52821">
    <property type="entry name" value="Rhodanese/Cell cycle control phosphatase"/>
    <property type="match status" value="2"/>
</dbReference>
<protein>
    <submittedName>
        <fullName evidence="4">MBL fold metallo-hydrolase</fullName>
    </submittedName>
</protein>
<accession>A0A7X1M7D2</accession>
<dbReference type="Gene3D" id="3.60.15.10">
    <property type="entry name" value="Ribonuclease Z/Hydroxyacylglutathione hydrolase-like"/>
    <property type="match status" value="1"/>
</dbReference>
<keyword evidence="5" id="KW-1185">Reference proteome</keyword>
<name>A0A7X1M7D2_9ACTN</name>
<dbReference type="InterPro" id="IPR051682">
    <property type="entry name" value="Mito_Persulfide_Diox"/>
</dbReference>
<proteinExistence type="predicted"/>
<dbReference type="InterPro" id="IPR001763">
    <property type="entry name" value="Rhodanese-like_dom"/>
</dbReference>
<evidence type="ECO:0000313" key="5">
    <source>
        <dbReference type="Proteomes" id="UP000584670"/>
    </source>
</evidence>
<dbReference type="PROSITE" id="PS50206">
    <property type="entry name" value="RHODANESE_3"/>
    <property type="match status" value="2"/>
</dbReference>
<evidence type="ECO:0000256" key="1">
    <source>
        <dbReference type="ARBA" id="ARBA00022723"/>
    </source>
</evidence>
<dbReference type="SUPFAM" id="SSF56281">
    <property type="entry name" value="Metallo-hydrolase/oxidoreductase"/>
    <property type="match status" value="1"/>
</dbReference>
<dbReference type="InterPro" id="IPR036866">
    <property type="entry name" value="RibonucZ/Hydroxyglut_hydro"/>
</dbReference>
<dbReference type="Pfam" id="PF00753">
    <property type="entry name" value="Lactamase_B"/>
    <property type="match status" value="1"/>
</dbReference>
<feature type="region of interest" description="Disordered" evidence="2">
    <location>
        <begin position="183"/>
        <end position="202"/>
    </location>
</feature>
<dbReference type="Proteomes" id="UP000584670">
    <property type="component" value="Unassembled WGS sequence"/>
</dbReference>
<dbReference type="EMBL" id="JACMSF010000002">
    <property type="protein sequence ID" value="MBC2900531.1"/>
    <property type="molecule type" value="Genomic_DNA"/>
</dbReference>
<dbReference type="RefSeq" id="WP_186280437.1">
    <property type="nucleotide sequence ID" value="NZ_JACMSF010000002.1"/>
</dbReference>
<dbReference type="InterPro" id="IPR036873">
    <property type="entry name" value="Rhodanese-like_dom_sf"/>
</dbReference>
<evidence type="ECO:0000259" key="3">
    <source>
        <dbReference type="PROSITE" id="PS50206"/>
    </source>
</evidence>
<dbReference type="GO" id="GO:0046872">
    <property type="term" value="F:metal ion binding"/>
    <property type="evidence" value="ECO:0007669"/>
    <property type="project" value="UniProtKB-KW"/>
</dbReference>
<feature type="compositionally biased region" description="Low complexity" evidence="2">
    <location>
        <begin position="183"/>
        <end position="195"/>
    </location>
</feature>
<dbReference type="PANTHER" id="PTHR43084">
    <property type="entry name" value="PERSULFIDE DIOXYGENASE ETHE1"/>
    <property type="match status" value="1"/>
</dbReference>
<dbReference type="GO" id="GO:0050313">
    <property type="term" value="F:sulfur dioxygenase activity"/>
    <property type="evidence" value="ECO:0007669"/>
    <property type="project" value="InterPro"/>
</dbReference>
<reference evidence="4 5" key="1">
    <citation type="submission" date="2020-08" db="EMBL/GenBank/DDBJ databases">
        <title>Streptomyces sp. PSKA01 genome sequencing and assembly.</title>
        <authorList>
            <person name="Mandal S."/>
            <person name="Maiti P.K."/>
            <person name="Das P."/>
        </authorList>
    </citation>
    <scope>NUCLEOTIDE SEQUENCE [LARGE SCALE GENOMIC DNA]</scope>
    <source>
        <strain evidence="4 5">PSKA01</strain>
    </source>
</reference>
<dbReference type="CDD" id="cd00158">
    <property type="entry name" value="RHOD"/>
    <property type="match status" value="1"/>
</dbReference>
<evidence type="ECO:0000313" key="4">
    <source>
        <dbReference type="EMBL" id="MBC2900531.1"/>
    </source>
</evidence>
<sequence length="460" mass="48768">MDEYEIGIVTTAPLGDTSYLLVSGDEAALVDPQRDCWGLLADCAARGVRVRYVLETHVHNDYVSGALEVQAATGATVAGPARAAYAFDHLPMAEDDEIVVGDLRVRAMETPGHTAEHTSYLVFGDAQLAPQAVFSGGSLLVGSSGRTDLSGEQRTESLAHAQFRSLRRLALLPDGTLVLPTHGAGSSCSAGPASADRTTTVGAERRTNPALAVDEEKFVSERFGLPPYPAYYRHMASLNRAGPTVLGGPPHGSRPLTPTTVDRLTRGGALVVDARERRAFAAAHLPGSLCDELDDSFAGQVGQVVPFGTPLVLVLPEPVADAAAEAVIQLLRIGYERIEGYLDGGIERWQAEGRPIRSFRAADAHELLSLLVRDARVRVLDVRAPTEPGTIPGALAIPLGELPRRLAEIPRDRDVWTVCGRGRRAAVAASLLDRAGIPVTAVVRGGARDLTNPTTEGRTG</sequence>
<dbReference type="GO" id="GO:0016787">
    <property type="term" value="F:hydrolase activity"/>
    <property type="evidence" value="ECO:0007669"/>
    <property type="project" value="UniProtKB-KW"/>
</dbReference>
<dbReference type="Pfam" id="PF00581">
    <property type="entry name" value="Rhodanese"/>
    <property type="match status" value="2"/>
</dbReference>
<dbReference type="InterPro" id="IPR044528">
    <property type="entry name" value="POD-like_MBL-fold"/>
</dbReference>
<comment type="caution">
    <text evidence="4">The sequence shown here is derived from an EMBL/GenBank/DDBJ whole genome shotgun (WGS) entry which is preliminary data.</text>
</comment>
<gene>
    <name evidence="4" type="ORF">H4N64_02735</name>
</gene>
<keyword evidence="4" id="KW-0378">Hydrolase</keyword>
<dbReference type="SMART" id="SM00849">
    <property type="entry name" value="Lactamase_B"/>
    <property type="match status" value="1"/>
</dbReference>
<evidence type="ECO:0000256" key="2">
    <source>
        <dbReference type="SAM" id="MobiDB-lite"/>
    </source>
</evidence>
<dbReference type="Gene3D" id="3.40.250.10">
    <property type="entry name" value="Rhodanese-like domain"/>
    <property type="match status" value="2"/>
</dbReference>
<dbReference type="AlphaFoldDB" id="A0A7X1M7D2"/>
<dbReference type="SMART" id="SM00450">
    <property type="entry name" value="RHOD"/>
    <property type="match status" value="2"/>
</dbReference>
<dbReference type="PANTHER" id="PTHR43084:SF1">
    <property type="entry name" value="PERSULFIDE DIOXYGENASE ETHE1, MITOCHONDRIAL"/>
    <property type="match status" value="1"/>
</dbReference>
<feature type="domain" description="Rhodanese" evidence="3">
    <location>
        <begin position="373"/>
        <end position="456"/>
    </location>
</feature>
<organism evidence="4 5">
    <name type="scientific">Streptomyces cupreus</name>
    <dbReference type="NCBI Taxonomy" id="2759956"/>
    <lineage>
        <taxon>Bacteria</taxon>
        <taxon>Bacillati</taxon>
        <taxon>Actinomycetota</taxon>
        <taxon>Actinomycetes</taxon>
        <taxon>Kitasatosporales</taxon>
        <taxon>Streptomycetaceae</taxon>
        <taxon>Streptomyces</taxon>
    </lineage>
</organism>
<feature type="domain" description="Rhodanese" evidence="3">
    <location>
        <begin position="265"/>
        <end position="358"/>
    </location>
</feature>
<dbReference type="CDD" id="cd07724">
    <property type="entry name" value="POD-like_MBL-fold"/>
    <property type="match status" value="1"/>
</dbReference>
<keyword evidence="1" id="KW-0479">Metal-binding</keyword>
<dbReference type="InterPro" id="IPR001279">
    <property type="entry name" value="Metallo-B-lactamas"/>
</dbReference>
<dbReference type="GO" id="GO:0006749">
    <property type="term" value="P:glutathione metabolic process"/>
    <property type="evidence" value="ECO:0007669"/>
    <property type="project" value="InterPro"/>
</dbReference>
<dbReference type="GO" id="GO:0070813">
    <property type="term" value="P:hydrogen sulfide metabolic process"/>
    <property type="evidence" value="ECO:0007669"/>
    <property type="project" value="TreeGrafter"/>
</dbReference>